<dbReference type="OrthoDB" id="140919at2"/>
<dbReference type="FunFam" id="3.40.50.10490:FF:000016">
    <property type="entry name" value="Glucose-6-phosphate isomerase"/>
    <property type="match status" value="1"/>
</dbReference>
<keyword evidence="3 8" id="KW-0312">Gluconeogenesis</keyword>
<evidence type="ECO:0000313" key="11">
    <source>
        <dbReference type="Proteomes" id="UP000274033"/>
    </source>
</evidence>
<evidence type="ECO:0000256" key="2">
    <source>
        <dbReference type="ARBA" id="ARBA00006604"/>
    </source>
</evidence>
<dbReference type="Pfam" id="PF00342">
    <property type="entry name" value="PGI"/>
    <property type="match status" value="1"/>
</dbReference>
<comment type="subcellular location">
    <subcellularLocation>
        <location evidence="8">Cytoplasm</location>
    </subcellularLocation>
</comment>
<gene>
    <name evidence="8" type="primary">pgi</name>
    <name evidence="10" type="ORF">EBB45_14710</name>
</gene>
<dbReference type="GO" id="GO:0097367">
    <property type="term" value="F:carbohydrate derivative binding"/>
    <property type="evidence" value="ECO:0007669"/>
    <property type="project" value="InterPro"/>
</dbReference>
<protein>
    <recommendedName>
        <fullName evidence="8">Glucose-6-phosphate isomerase</fullName>
        <shortName evidence="8">GPI</shortName>
        <ecNumber evidence="8">5.3.1.9</ecNumber>
    </recommendedName>
    <alternativeName>
        <fullName evidence="8">Phosphoglucose isomerase</fullName>
        <shortName evidence="8">PGI</shortName>
    </alternativeName>
    <alternativeName>
        <fullName evidence="8">Phosphohexose isomerase</fullName>
        <shortName evidence="8">PHI</shortName>
    </alternativeName>
</protein>
<dbReference type="UniPathway" id="UPA00138"/>
<dbReference type="HAMAP" id="MF_00473">
    <property type="entry name" value="G6P_isomerase"/>
    <property type="match status" value="1"/>
</dbReference>
<feature type="active site" description="Proton donor" evidence="8">
    <location>
        <position position="281"/>
    </location>
</feature>
<dbReference type="PROSITE" id="PS51463">
    <property type="entry name" value="P_GLUCOSE_ISOMERASE_3"/>
    <property type="match status" value="1"/>
</dbReference>
<dbReference type="PRINTS" id="PR00662">
    <property type="entry name" value="G6PISOMERASE"/>
</dbReference>
<evidence type="ECO:0000256" key="3">
    <source>
        <dbReference type="ARBA" id="ARBA00022432"/>
    </source>
</evidence>
<reference evidence="10 11" key="1">
    <citation type="journal article" date="2013" name="J. Microbiol.">
        <title>Lysinibacillus chungkukjangi sp. nov., isolated from Chungkukjang, Korean fermented soybean food.</title>
        <authorList>
            <person name="Kim S.J."/>
            <person name="Jang Y.H."/>
            <person name="Hamada M."/>
            <person name="Ahn J.H."/>
            <person name="Weon H.Y."/>
            <person name="Suzuki K."/>
            <person name="Whang K.S."/>
            <person name="Kwon S.W."/>
        </authorList>
    </citation>
    <scope>NUCLEOTIDE SEQUENCE [LARGE SCALE GENOMIC DNA]</scope>
    <source>
        <strain evidence="10 11">MCCC 1A12701</strain>
    </source>
</reference>
<dbReference type="Proteomes" id="UP000274033">
    <property type="component" value="Unassembled WGS sequence"/>
</dbReference>
<dbReference type="InterPro" id="IPR018189">
    <property type="entry name" value="Phosphoglucose_isomerase_CS"/>
</dbReference>
<dbReference type="GO" id="GO:0005829">
    <property type="term" value="C:cytosol"/>
    <property type="evidence" value="ECO:0007669"/>
    <property type="project" value="TreeGrafter"/>
</dbReference>
<dbReference type="PANTHER" id="PTHR11469">
    <property type="entry name" value="GLUCOSE-6-PHOSPHATE ISOMERASE"/>
    <property type="match status" value="1"/>
</dbReference>
<evidence type="ECO:0000313" key="10">
    <source>
        <dbReference type="EMBL" id="RQW73821.1"/>
    </source>
</evidence>
<dbReference type="GO" id="GO:0004347">
    <property type="term" value="F:glucose-6-phosphate isomerase activity"/>
    <property type="evidence" value="ECO:0007669"/>
    <property type="project" value="UniProtKB-UniRule"/>
</dbReference>
<dbReference type="GO" id="GO:0048029">
    <property type="term" value="F:monosaccharide binding"/>
    <property type="evidence" value="ECO:0007669"/>
    <property type="project" value="TreeGrafter"/>
</dbReference>
<name>A0A3N9UBR7_9BACI</name>
<comment type="caution">
    <text evidence="10">The sequence shown here is derived from an EMBL/GenBank/DDBJ whole genome shotgun (WGS) entry which is preliminary data.</text>
</comment>
<dbReference type="PANTHER" id="PTHR11469:SF1">
    <property type="entry name" value="GLUCOSE-6-PHOSPHATE ISOMERASE"/>
    <property type="match status" value="1"/>
</dbReference>
<evidence type="ECO:0000256" key="8">
    <source>
        <dbReference type="HAMAP-Rule" id="MF_00473"/>
    </source>
</evidence>
<evidence type="ECO:0000256" key="1">
    <source>
        <dbReference type="ARBA" id="ARBA00004926"/>
    </source>
</evidence>
<dbReference type="SUPFAM" id="SSF53697">
    <property type="entry name" value="SIS domain"/>
    <property type="match status" value="1"/>
</dbReference>
<sequence>MSSQLLQTTILNEEFLNIDLSKYASTVATIHRHIEETKDEPTGWINSPLEENSQLISSVLSVASEIKLNADVLVVIGVGGSYLGAKAIQDALTPYFGSHPNGIEVVYVGHNMSGAYIHRLIKSLVNKEVYINVISKSGSTMEPALAFRVFRQYMEERYGDKAKQRIIATTDPEKGILKGIAEKHGYRQFTIPQNIGGRYSVLTAVGLLPIAVAGVDIIQLLAGAKHAAILLKEESLEKNEAYRYAVIRNELYNQGYKVELLASFEPALANFHDWWKQLFGESEGKDEKGLFPATVNFSTDLHAIGQFIQDGSPILFETLLHFHEIADDYAVPYDVRDEDHLNYLSNRSFNDINATSKQGTAIAHAEGGVPVIQLELDRLDAYHLGYLIYFFMKACAMSAYLVEVNPFDQPGVEAYKKKMLELLNNEESKVFERMSI</sequence>
<evidence type="ECO:0000256" key="6">
    <source>
        <dbReference type="ARBA" id="ARBA00023235"/>
    </source>
</evidence>
<dbReference type="GO" id="GO:0051156">
    <property type="term" value="P:glucose 6-phosphate metabolic process"/>
    <property type="evidence" value="ECO:0007669"/>
    <property type="project" value="TreeGrafter"/>
</dbReference>
<dbReference type="NCBIfam" id="NF010697">
    <property type="entry name" value="PRK14097.1"/>
    <property type="match status" value="1"/>
</dbReference>
<dbReference type="GO" id="GO:0006094">
    <property type="term" value="P:gluconeogenesis"/>
    <property type="evidence" value="ECO:0007669"/>
    <property type="project" value="UniProtKB-UniRule"/>
</dbReference>
<evidence type="ECO:0000256" key="7">
    <source>
        <dbReference type="ARBA" id="ARBA00029321"/>
    </source>
</evidence>
<dbReference type="AlphaFoldDB" id="A0A3N9UBR7"/>
<comment type="pathway">
    <text evidence="8">Carbohydrate biosynthesis; gluconeogenesis.</text>
</comment>
<dbReference type="InterPro" id="IPR046348">
    <property type="entry name" value="SIS_dom_sf"/>
</dbReference>
<dbReference type="PROSITE" id="PS00174">
    <property type="entry name" value="P_GLUCOSE_ISOMERASE_2"/>
    <property type="match status" value="1"/>
</dbReference>
<dbReference type="InterPro" id="IPR001672">
    <property type="entry name" value="G6P_Isomerase"/>
</dbReference>
<evidence type="ECO:0000256" key="9">
    <source>
        <dbReference type="RuleBase" id="RU000612"/>
    </source>
</evidence>
<feature type="active site" evidence="8">
    <location>
        <position position="416"/>
    </location>
</feature>
<dbReference type="InterPro" id="IPR035476">
    <property type="entry name" value="SIS_PGI_1"/>
</dbReference>
<dbReference type="CDD" id="cd05016">
    <property type="entry name" value="SIS_PGI_2"/>
    <property type="match status" value="1"/>
</dbReference>
<keyword evidence="11" id="KW-1185">Reference proteome</keyword>
<dbReference type="Gene3D" id="3.40.50.10490">
    <property type="entry name" value="Glucose-6-phosphate isomerase like protein, domain 1"/>
    <property type="match status" value="2"/>
</dbReference>
<dbReference type="RefSeq" id="WP_124766046.1">
    <property type="nucleotide sequence ID" value="NZ_JAFBDY010000025.1"/>
</dbReference>
<keyword evidence="5 8" id="KW-0324">Glycolysis</keyword>
<keyword evidence="6 8" id="KW-0413">Isomerase</keyword>
<dbReference type="GO" id="GO:0006096">
    <property type="term" value="P:glycolytic process"/>
    <property type="evidence" value="ECO:0007669"/>
    <property type="project" value="UniProtKB-UniRule"/>
</dbReference>
<proteinExistence type="inferred from homology"/>
<comment type="pathway">
    <text evidence="1 8 9">Carbohydrate degradation; glycolysis; D-glyceraldehyde 3-phosphate and glycerone phosphate from D-glucose: step 2/4.</text>
</comment>
<keyword evidence="4 8" id="KW-0963">Cytoplasm</keyword>
<dbReference type="CDD" id="cd05015">
    <property type="entry name" value="SIS_PGI_1"/>
    <property type="match status" value="1"/>
</dbReference>
<dbReference type="InterPro" id="IPR035482">
    <property type="entry name" value="SIS_PGI_2"/>
</dbReference>
<comment type="caution">
    <text evidence="8">Lacks conserved residue(s) required for the propagation of feature annotation.</text>
</comment>
<evidence type="ECO:0000256" key="5">
    <source>
        <dbReference type="ARBA" id="ARBA00023152"/>
    </source>
</evidence>
<comment type="catalytic activity">
    <reaction evidence="7 8 9">
        <text>alpha-D-glucose 6-phosphate = beta-D-fructose 6-phosphate</text>
        <dbReference type="Rhea" id="RHEA:11816"/>
        <dbReference type="ChEBI" id="CHEBI:57634"/>
        <dbReference type="ChEBI" id="CHEBI:58225"/>
        <dbReference type="EC" id="5.3.1.9"/>
    </reaction>
</comment>
<organism evidence="10 11">
    <name type="scientific">Lysinibacillus composti</name>
    <dbReference type="NCBI Taxonomy" id="720633"/>
    <lineage>
        <taxon>Bacteria</taxon>
        <taxon>Bacillati</taxon>
        <taxon>Bacillota</taxon>
        <taxon>Bacilli</taxon>
        <taxon>Bacillales</taxon>
        <taxon>Bacillaceae</taxon>
        <taxon>Lysinibacillus</taxon>
    </lineage>
</organism>
<evidence type="ECO:0000256" key="4">
    <source>
        <dbReference type="ARBA" id="ARBA00022490"/>
    </source>
</evidence>
<comment type="function">
    <text evidence="8">Catalyzes the reversible isomerization of glucose-6-phosphate to fructose-6-phosphate.</text>
</comment>
<accession>A0A3N9UBR7</accession>
<dbReference type="EMBL" id="RRCT01000015">
    <property type="protein sequence ID" value="RQW73821.1"/>
    <property type="molecule type" value="Genomic_DNA"/>
</dbReference>
<comment type="similarity">
    <text evidence="2 8 9">Belongs to the GPI family.</text>
</comment>
<dbReference type="UniPathway" id="UPA00109">
    <property type="reaction ID" value="UER00181"/>
</dbReference>
<dbReference type="EC" id="5.3.1.9" evidence="8"/>